<comment type="caution">
    <text evidence="1">The sequence shown here is derived from an EMBL/GenBank/DDBJ whole genome shotgun (WGS) entry which is preliminary data.</text>
</comment>
<gene>
    <name evidence="1" type="primary">TY3B-I_971</name>
    <name evidence="1" type="ORF">AVEN_138997_1</name>
</gene>
<proteinExistence type="predicted"/>
<name>A0A4Y2QG82_ARAVE</name>
<evidence type="ECO:0000313" key="1">
    <source>
        <dbReference type="EMBL" id="GBN62383.1"/>
    </source>
</evidence>
<organism evidence="1 2">
    <name type="scientific">Araneus ventricosus</name>
    <name type="common">Orbweaver spider</name>
    <name type="synonym">Epeira ventricosa</name>
    <dbReference type="NCBI Taxonomy" id="182803"/>
    <lineage>
        <taxon>Eukaryota</taxon>
        <taxon>Metazoa</taxon>
        <taxon>Ecdysozoa</taxon>
        <taxon>Arthropoda</taxon>
        <taxon>Chelicerata</taxon>
        <taxon>Arachnida</taxon>
        <taxon>Araneae</taxon>
        <taxon>Araneomorphae</taxon>
        <taxon>Entelegynae</taxon>
        <taxon>Araneoidea</taxon>
        <taxon>Araneidae</taxon>
        <taxon>Araneus</taxon>
    </lineage>
</organism>
<keyword evidence="2" id="KW-1185">Reference proteome</keyword>
<sequence length="44" mass="5079">MEEKGILSKVGCWKLKMKCNFLVGSLVGIFDNLCFKRSKMRVLK</sequence>
<dbReference type="EMBL" id="BGPR01013816">
    <property type="protein sequence ID" value="GBN62383.1"/>
    <property type="molecule type" value="Genomic_DNA"/>
</dbReference>
<evidence type="ECO:0000313" key="2">
    <source>
        <dbReference type="Proteomes" id="UP000499080"/>
    </source>
</evidence>
<reference evidence="1 2" key="1">
    <citation type="journal article" date="2019" name="Sci. Rep.">
        <title>Orb-weaving spider Araneus ventricosus genome elucidates the spidroin gene catalogue.</title>
        <authorList>
            <person name="Kono N."/>
            <person name="Nakamura H."/>
            <person name="Ohtoshi R."/>
            <person name="Moran D.A.P."/>
            <person name="Shinohara A."/>
            <person name="Yoshida Y."/>
            <person name="Fujiwara M."/>
            <person name="Mori M."/>
            <person name="Tomita M."/>
            <person name="Arakawa K."/>
        </authorList>
    </citation>
    <scope>NUCLEOTIDE SEQUENCE [LARGE SCALE GENOMIC DNA]</scope>
</reference>
<accession>A0A4Y2QG82</accession>
<dbReference type="AlphaFoldDB" id="A0A4Y2QG82"/>
<feature type="non-terminal residue" evidence="1">
    <location>
        <position position="44"/>
    </location>
</feature>
<dbReference type="Proteomes" id="UP000499080">
    <property type="component" value="Unassembled WGS sequence"/>
</dbReference>
<protein>
    <submittedName>
        <fullName evidence="1">Transposon Ty3-I Gag-Pol polyprotein</fullName>
    </submittedName>
</protein>